<feature type="binding site" evidence="7">
    <location>
        <position position="321"/>
    </location>
    <ligand>
        <name>N-formimidoyl-L-glutamate</name>
        <dbReference type="ChEBI" id="CHEBI:58928"/>
    </ligand>
</feature>
<feature type="binding site" evidence="7">
    <location>
        <position position="244"/>
    </location>
    <ligand>
        <name>Zn(2+)</name>
        <dbReference type="ChEBI" id="CHEBI:29105"/>
    </ligand>
</feature>
<evidence type="ECO:0000256" key="6">
    <source>
        <dbReference type="ARBA" id="ARBA00023004"/>
    </source>
</evidence>
<comment type="function">
    <text evidence="7">Catalyzes the hydrolytic cleavage of the carbon-nitrogen bond in imidazolone-5-propanoate to yield N-formimidoyl-L-glutamate. It is the third step in the universal histidine degradation pathway.</text>
</comment>
<feature type="binding site" evidence="7">
    <location>
        <position position="323"/>
    </location>
    <ligand>
        <name>N-formimidoyl-L-glutamate</name>
        <dbReference type="ChEBI" id="CHEBI:58928"/>
    </ligand>
</feature>
<evidence type="ECO:0000313" key="10">
    <source>
        <dbReference type="Proteomes" id="UP000246964"/>
    </source>
</evidence>
<evidence type="ECO:0000256" key="2">
    <source>
        <dbReference type="ARBA" id="ARBA00022723"/>
    </source>
</evidence>
<keyword evidence="10" id="KW-1185">Reference proteome</keyword>
<gene>
    <name evidence="7" type="primary">hutI</name>
    <name evidence="9" type="ORF">DET45_1279</name>
</gene>
<keyword evidence="3 7" id="KW-0378">Hydrolase</keyword>
<feature type="binding site" evidence="7">
    <location>
        <position position="179"/>
    </location>
    <ligand>
        <name>4-imidazolone-5-propanoate</name>
        <dbReference type="ChEBI" id="CHEBI:77893"/>
    </ligand>
</feature>
<dbReference type="Pfam" id="PF01979">
    <property type="entry name" value="Amidohydro_1"/>
    <property type="match status" value="1"/>
</dbReference>
<dbReference type="InterPro" id="IPR011059">
    <property type="entry name" value="Metal-dep_hydrolase_composite"/>
</dbReference>
<dbReference type="Gene3D" id="2.30.40.10">
    <property type="entry name" value="Urease, subunit C, domain 1"/>
    <property type="match status" value="1"/>
</dbReference>
<evidence type="ECO:0000259" key="8">
    <source>
        <dbReference type="Pfam" id="PF01979"/>
    </source>
</evidence>
<dbReference type="GO" id="GO:0008270">
    <property type="term" value="F:zinc ion binding"/>
    <property type="evidence" value="ECO:0007669"/>
    <property type="project" value="UniProtKB-UniRule"/>
</dbReference>
<dbReference type="Proteomes" id="UP000246964">
    <property type="component" value="Unassembled WGS sequence"/>
</dbReference>
<dbReference type="PANTHER" id="PTHR42752">
    <property type="entry name" value="IMIDAZOLONEPROPIONASE"/>
    <property type="match status" value="1"/>
</dbReference>
<keyword evidence="2 7" id="KW-0479">Metal-binding</keyword>
<feature type="domain" description="Amidohydrolase-related" evidence="8">
    <location>
        <begin position="65"/>
        <end position="384"/>
    </location>
</feature>
<keyword evidence="5 7" id="KW-0862">Zinc</keyword>
<accession>A0A317PWL1</accession>
<keyword evidence="4 7" id="KW-0369">Histidine metabolism</keyword>
<dbReference type="GO" id="GO:0005506">
    <property type="term" value="F:iron ion binding"/>
    <property type="evidence" value="ECO:0007669"/>
    <property type="project" value="UniProtKB-UniRule"/>
</dbReference>
<dbReference type="NCBIfam" id="TIGR01224">
    <property type="entry name" value="hutI"/>
    <property type="match status" value="1"/>
</dbReference>
<dbReference type="GO" id="GO:0050480">
    <property type="term" value="F:imidazolonepropionase activity"/>
    <property type="evidence" value="ECO:0007669"/>
    <property type="project" value="UniProtKB-UniRule"/>
</dbReference>
<comment type="subcellular location">
    <subcellularLocation>
        <location evidence="7">Cytoplasm</location>
    </subcellularLocation>
</comment>
<feature type="binding site" evidence="7">
    <location>
        <position position="324"/>
    </location>
    <ligand>
        <name>4-imidazolone-5-propanoate</name>
        <dbReference type="ChEBI" id="CHEBI:77893"/>
    </ligand>
</feature>
<dbReference type="SUPFAM" id="SSF51556">
    <property type="entry name" value="Metallo-dependent hydrolases"/>
    <property type="match status" value="1"/>
</dbReference>
<evidence type="ECO:0000256" key="1">
    <source>
        <dbReference type="ARBA" id="ARBA00012864"/>
    </source>
</evidence>
<dbReference type="EC" id="3.5.2.7" evidence="1 7"/>
<feature type="binding site" evidence="7">
    <location>
        <position position="83"/>
    </location>
    <ligand>
        <name>4-imidazolone-5-propanoate</name>
        <dbReference type="ChEBI" id="CHEBI:77893"/>
    </ligand>
</feature>
<comment type="similarity">
    <text evidence="7">Belongs to the metallo-dependent hydrolases superfamily. HutI family.</text>
</comment>
<name>A0A317PWL1_9GAMM</name>
<dbReference type="FunFam" id="3.20.20.140:FF:000007">
    <property type="entry name" value="Imidazolonepropionase"/>
    <property type="match status" value="1"/>
</dbReference>
<feature type="binding site" evidence="7">
    <location>
        <position position="146"/>
    </location>
    <ligand>
        <name>N-formimidoyl-L-glutamate</name>
        <dbReference type="ChEBI" id="CHEBI:58928"/>
    </ligand>
</feature>
<dbReference type="GO" id="GO:0005737">
    <property type="term" value="C:cytoplasm"/>
    <property type="evidence" value="ECO:0007669"/>
    <property type="project" value="UniProtKB-SubCell"/>
</dbReference>
<dbReference type="SUPFAM" id="SSF51338">
    <property type="entry name" value="Composite domain of metallo-dependent hydrolases"/>
    <property type="match status" value="1"/>
</dbReference>
<dbReference type="InterPro" id="IPR032466">
    <property type="entry name" value="Metal_Hydrolase"/>
</dbReference>
<evidence type="ECO:0000256" key="7">
    <source>
        <dbReference type="HAMAP-Rule" id="MF_00372"/>
    </source>
</evidence>
<feature type="binding site" evidence="7">
    <location>
        <position position="319"/>
    </location>
    <ligand>
        <name>Zn(2+)</name>
        <dbReference type="ChEBI" id="CHEBI:29105"/>
    </ligand>
</feature>
<feature type="binding site" evidence="7">
    <location>
        <position position="74"/>
    </location>
    <ligand>
        <name>Fe(3+)</name>
        <dbReference type="ChEBI" id="CHEBI:29034"/>
    </ligand>
</feature>
<feature type="binding site" evidence="7">
    <location>
        <position position="247"/>
    </location>
    <ligand>
        <name>4-imidazolone-5-propanoate</name>
        <dbReference type="ChEBI" id="CHEBI:77893"/>
    </ligand>
</feature>
<evidence type="ECO:0000313" key="9">
    <source>
        <dbReference type="EMBL" id="PWW07564.1"/>
    </source>
</evidence>
<feature type="binding site" evidence="7">
    <location>
        <position position="319"/>
    </location>
    <ligand>
        <name>Fe(3+)</name>
        <dbReference type="ChEBI" id="CHEBI:29034"/>
    </ligand>
</feature>
<dbReference type="AlphaFoldDB" id="A0A317PWL1"/>
<dbReference type="GO" id="GO:0019557">
    <property type="term" value="P:L-histidine catabolic process to glutamate and formate"/>
    <property type="evidence" value="ECO:0007669"/>
    <property type="project" value="UniProtKB-UniPathway"/>
</dbReference>
<dbReference type="UniPathway" id="UPA00379">
    <property type="reaction ID" value="UER00551"/>
</dbReference>
<keyword evidence="6 7" id="KW-0408">Iron</keyword>
<dbReference type="InterPro" id="IPR005920">
    <property type="entry name" value="HutI"/>
</dbReference>
<feature type="binding site" evidence="7">
    <location>
        <position position="146"/>
    </location>
    <ligand>
        <name>4-imidazolone-5-propanoate</name>
        <dbReference type="ChEBI" id="CHEBI:77893"/>
    </ligand>
</feature>
<feature type="binding site" evidence="7">
    <location>
        <position position="76"/>
    </location>
    <ligand>
        <name>Fe(3+)</name>
        <dbReference type="ChEBI" id="CHEBI:29034"/>
    </ligand>
</feature>
<feature type="binding site" evidence="7">
    <location>
        <position position="74"/>
    </location>
    <ligand>
        <name>Zn(2+)</name>
        <dbReference type="ChEBI" id="CHEBI:29105"/>
    </ligand>
</feature>
<dbReference type="InterPro" id="IPR006680">
    <property type="entry name" value="Amidohydro-rel"/>
</dbReference>
<keyword evidence="7" id="KW-0963">Cytoplasm</keyword>
<organism evidence="9 10">
    <name type="scientific">Pseudidiomarina maritima</name>
    <dbReference type="NCBI Taxonomy" id="519453"/>
    <lineage>
        <taxon>Bacteria</taxon>
        <taxon>Pseudomonadati</taxon>
        <taxon>Pseudomonadota</taxon>
        <taxon>Gammaproteobacteria</taxon>
        <taxon>Alteromonadales</taxon>
        <taxon>Idiomarinaceae</taxon>
        <taxon>Pseudidiomarina</taxon>
    </lineage>
</organism>
<dbReference type="PANTHER" id="PTHR42752:SF1">
    <property type="entry name" value="IMIDAZOLONEPROPIONASE-RELATED"/>
    <property type="match status" value="1"/>
</dbReference>
<comment type="caution">
    <text evidence="9">The sequence shown here is derived from an EMBL/GenBank/DDBJ whole genome shotgun (WGS) entry which is preliminary data.</text>
</comment>
<proteinExistence type="inferred from homology"/>
<evidence type="ECO:0000256" key="3">
    <source>
        <dbReference type="ARBA" id="ARBA00022801"/>
    </source>
</evidence>
<comment type="cofactor">
    <cofactor evidence="7">
        <name>Zn(2+)</name>
        <dbReference type="ChEBI" id="CHEBI:29105"/>
    </cofactor>
    <cofactor evidence="7">
        <name>Fe(3+)</name>
        <dbReference type="ChEBI" id="CHEBI:29034"/>
    </cofactor>
    <text evidence="7">Binds 1 zinc or iron ion per subunit.</text>
</comment>
<dbReference type="Gene3D" id="3.20.20.140">
    <property type="entry name" value="Metal-dependent hydrolases"/>
    <property type="match status" value="1"/>
</dbReference>
<reference evidence="9 10" key="1">
    <citation type="submission" date="2018-05" db="EMBL/GenBank/DDBJ databases">
        <title>Freshwater and sediment microbial communities from various areas in North America, analyzing microbe dynamics in response to fracking.</title>
        <authorList>
            <person name="Lamendella R."/>
        </authorList>
    </citation>
    <scope>NUCLEOTIDE SEQUENCE [LARGE SCALE GENOMIC DNA]</scope>
    <source>
        <strain evidence="9 10">125B1</strain>
    </source>
</reference>
<feature type="binding site" evidence="7">
    <location>
        <position position="76"/>
    </location>
    <ligand>
        <name>Zn(2+)</name>
        <dbReference type="ChEBI" id="CHEBI:29105"/>
    </ligand>
</feature>
<comment type="catalytic activity">
    <reaction evidence="7">
        <text>4-imidazolone-5-propanoate + H2O = N-formimidoyl-L-glutamate</text>
        <dbReference type="Rhea" id="RHEA:23660"/>
        <dbReference type="ChEBI" id="CHEBI:15377"/>
        <dbReference type="ChEBI" id="CHEBI:58928"/>
        <dbReference type="ChEBI" id="CHEBI:77893"/>
        <dbReference type="EC" id="3.5.2.7"/>
    </reaction>
</comment>
<feature type="binding site" evidence="7">
    <location>
        <position position="244"/>
    </location>
    <ligand>
        <name>Fe(3+)</name>
        <dbReference type="ChEBI" id="CHEBI:29034"/>
    </ligand>
</feature>
<evidence type="ECO:0000256" key="4">
    <source>
        <dbReference type="ARBA" id="ARBA00022808"/>
    </source>
</evidence>
<dbReference type="HAMAP" id="MF_00372">
    <property type="entry name" value="HutI"/>
    <property type="match status" value="1"/>
</dbReference>
<protein>
    <recommendedName>
        <fullName evidence="1 7">Imidazolonepropionase</fullName>
        <ecNumber evidence="1 7">3.5.2.7</ecNumber>
    </recommendedName>
    <alternativeName>
        <fullName evidence="7">Imidazolone-5-propionate hydrolase</fullName>
    </alternativeName>
</protein>
<dbReference type="GO" id="GO:0019556">
    <property type="term" value="P:L-histidine catabolic process to glutamate and formamide"/>
    <property type="evidence" value="ECO:0007669"/>
    <property type="project" value="UniProtKB-UniRule"/>
</dbReference>
<sequence>MSASTLQAIHNVRLATMQGDGYGLIEQGLIVFNASGIQYAGEHLSHAEGGPDLSQVELLDGGGGLVTPGLIDCHTHLVWAGSRANEFAQRLHGASYADIAAQGGGIAATVAATRAASLEQIIALSQPRLEALMREGVTTIEIKSGYGLSYEHERKQLLAARALADNNPVSVVTTLLAAHALPPEYQQQPDAYIDLIVEQILPQIAAEGLADAVDAFCEKVGFTTVQTERVFAAAKALNLPVKLHAEQLSNQAGSQLAARYQALSCDHLEYLDEAGVAAMAASNTVAVLLPGAYYFLREQQLPPLALLREYQVPIALATDANPGTSPIFSLLLMLQMGATLFRLTPEECLRGVTVAAAQALGLHDRGQLKAGMRADLCWWDCADPATLSYQFGLQQLRGCWHQGQRR</sequence>
<dbReference type="EMBL" id="QGTT01000027">
    <property type="protein sequence ID" value="PWW07564.1"/>
    <property type="molecule type" value="Genomic_DNA"/>
</dbReference>
<evidence type="ECO:0000256" key="5">
    <source>
        <dbReference type="ARBA" id="ARBA00022833"/>
    </source>
</evidence>
<comment type="pathway">
    <text evidence="7">Amino-acid degradation; L-histidine degradation into L-glutamate; N-formimidoyl-L-glutamate from L-histidine: step 3/3.</text>
</comment>